<dbReference type="RefSeq" id="WP_127073094.1">
    <property type="nucleotide sequence ID" value="NZ_BMKB01000001.1"/>
</dbReference>
<evidence type="ECO:0000256" key="2">
    <source>
        <dbReference type="ARBA" id="ARBA00023125"/>
    </source>
</evidence>
<dbReference type="InterPro" id="IPR011991">
    <property type="entry name" value="ArsR-like_HTH"/>
</dbReference>
<evidence type="ECO:0000313" key="6">
    <source>
        <dbReference type="Proteomes" id="UP000596977"/>
    </source>
</evidence>
<comment type="caution">
    <text evidence="5">The sequence shown here is derived from an EMBL/GenBank/DDBJ whole genome shotgun (WGS) entry which is preliminary data.</text>
</comment>
<dbReference type="Pfam" id="PF01638">
    <property type="entry name" value="HxlR"/>
    <property type="match status" value="1"/>
</dbReference>
<evidence type="ECO:0000256" key="3">
    <source>
        <dbReference type="ARBA" id="ARBA00023163"/>
    </source>
</evidence>
<dbReference type="GO" id="GO:0003677">
    <property type="term" value="F:DNA binding"/>
    <property type="evidence" value="ECO:0007669"/>
    <property type="project" value="UniProtKB-KW"/>
</dbReference>
<sequence length="126" mass="14406">MSTKRKADDRGPLKADCLWRDVFNHVTSRWGFLILIALADGPMRFYVLRNRVEGISEKMLSQTLKSLMRHGLISRHVQDSIPPQVTYALTDMGHEIAERLDSVSNWIGDHVAEIARMQTQFDQGPN</sequence>
<protein>
    <submittedName>
        <fullName evidence="5">HxlR family transcriptional regulator</fullName>
    </submittedName>
</protein>
<dbReference type="PANTHER" id="PTHR33204:SF37">
    <property type="entry name" value="HTH-TYPE TRANSCRIPTIONAL REGULATOR YODB"/>
    <property type="match status" value="1"/>
</dbReference>
<evidence type="ECO:0000313" key="5">
    <source>
        <dbReference type="EMBL" id="GGA41596.1"/>
    </source>
</evidence>
<dbReference type="SUPFAM" id="SSF46785">
    <property type="entry name" value="Winged helix' DNA-binding domain"/>
    <property type="match status" value="1"/>
</dbReference>
<reference evidence="5 6" key="1">
    <citation type="journal article" date="2014" name="Int. J. Syst. Evol. Microbiol.">
        <title>Complete genome sequence of Corynebacterium casei LMG S-19264T (=DSM 44701T), isolated from a smear-ripened cheese.</title>
        <authorList>
            <consortium name="US DOE Joint Genome Institute (JGI-PGF)"/>
            <person name="Walter F."/>
            <person name="Albersmeier A."/>
            <person name="Kalinowski J."/>
            <person name="Ruckert C."/>
        </authorList>
    </citation>
    <scope>NUCLEOTIDE SEQUENCE [LARGE SCALE GENOMIC DNA]</scope>
    <source>
        <strain evidence="5 6">CGMCC 1.15896</strain>
    </source>
</reference>
<dbReference type="PANTHER" id="PTHR33204">
    <property type="entry name" value="TRANSCRIPTIONAL REGULATOR, MARR FAMILY"/>
    <property type="match status" value="1"/>
</dbReference>
<evidence type="ECO:0000256" key="1">
    <source>
        <dbReference type="ARBA" id="ARBA00023015"/>
    </source>
</evidence>
<dbReference type="GO" id="GO:0006355">
    <property type="term" value="P:regulation of DNA-templated transcription"/>
    <property type="evidence" value="ECO:0007669"/>
    <property type="project" value="UniProtKB-ARBA"/>
</dbReference>
<keyword evidence="2" id="KW-0238">DNA-binding</keyword>
<dbReference type="PROSITE" id="PS51118">
    <property type="entry name" value="HTH_HXLR"/>
    <property type="match status" value="1"/>
</dbReference>
<dbReference type="AlphaFoldDB" id="A0A916VVN6"/>
<evidence type="ECO:0000259" key="4">
    <source>
        <dbReference type="PROSITE" id="PS51118"/>
    </source>
</evidence>
<dbReference type="Gene3D" id="1.10.10.10">
    <property type="entry name" value="Winged helix-like DNA-binding domain superfamily/Winged helix DNA-binding domain"/>
    <property type="match status" value="1"/>
</dbReference>
<organism evidence="5 6">
    <name type="scientific">Pelagibacterium lentulum</name>
    <dbReference type="NCBI Taxonomy" id="2029865"/>
    <lineage>
        <taxon>Bacteria</taxon>
        <taxon>Pseudomonadati</taxon>
        <taxon>Pseudomonadota</taxon>
        <taxon>Alphaproteobacteria</taxon>
        <taxon>Hyphomicrobiales</taxon>
        <taxon>Devosiaceae</taxon>
        <taxon>Pelagibacterium</taxon>
    </lineage>
</organism>
<keyword evidence="3" id="KW-0804">Transcription</keyword>
<dbReference type="EMBL" id="BMKB01000001">
    <property type="protein sequence ID" value="GGA41596.1"/>
    <property type="molecule type" value="Genomic_DNA"/>
</dbReference>
<dbReference type="OrthoDB" id="9800350at2"/>
<dbReference type="InterPro" id="IPR036390">
    <property type="entry name" value="WH_DNA-bd_sf"/>
</dbReference>
<dbReference type="CDD" id="cd00090">
    <property type="entry name" value="HTH_ARSR"/>
    <property type="match status" value="1"/>
</dbReference>
<keyword evidence="6" id="KW-1185">Reference proteome</keyword>
<feature type="domain" description="HTH hxlR-type" evidence="4">
    <location>
        <begin position="17"/>
        <end position="115"/>
    </location>
</feature>
<keyword evidence="1" id="KW-0805">Transcription regulation</keyword>
<name>A0A916VVN6_9HYPH</name>
<dbReference type="InterPro" id="IPR036388">
    <property type="entry name" value="WH-like_DNA-bd_sf"/>
</dbReference>
<dbReference type="InterPro" id="IPR002577">
    <property type="entry name" value="HTH_HxlR"/>
</dbReference>
<accession>A0A916VVN6</accession>
<proteinExistence type="predicted"/>
<dbReference type="Proteomes" id="UP000596977">
    <property type="component" value="Unassembled WGS sequence"/>
</dbReference>
<gene>
    <name evidence="5" type="ORF">GCM10011499_09030</name>
</gene>